<dbReference type="EMBL" id="FWYD01000038">
    <property type="protein sequence ID" value="SMD12090.1"/>
    <property type="molecule type" value="Genomic_DNA"/>
</dbReference>
<accession>A0A1W2EQW2</accession>
<proteinExistence type="predicted"/>
<name>A0A1W2EQW2_9RHOB</name>
<keyword evidence="2" id="KW-1185">Reference proteome</keyword>
<dbReference type="Proteomes" id="UP000192330">
    <property type="component" value="Unassembled WGS sequence"/>
</dbReference>
<reference evidence="1 2" key="1">
    <citation type="submission" date="2017-04" db="EMBL/GenBank/DDBJ databases">
        <authorList>
            <person name="Afonso C.L."/>
            <person name="Miller P.J."/>
            <person name="Scott M.A."/>
            <person name="Spackman E."/>
            <person name="Goraichik I."/>
            <person name="Dimitrov K.M."/>
            <person name="Suarez D.L."/>
            <person name="Swayne D.E."/>
        </authorList>
    </citation>
    <scope>NUCLEOTIDE SEQUENCE [LARGE SCALE GENOMIC DNA]</scope>
    <source>
        <strain evidence="1 2">CGMCC 1.12644</strain>
    </source>
</reference>
<evidence type="ECO:0000313" key="2">
    <source>
        <dbReference type="Proteomes" id="UP000192330"/>
    </source>
</evidence>
<evidence type="ECO:0000313" key="1">
    <source>
        <dbReference type="EMBL" id="SMD12090.1"/>
    </source>
</evidence>
<organism evidence="1 2">
    <name type="scientific">Primorskyibacter flagellatus</name>
    <dbReference type="NCBI Taxonomy" id="1387277"/>
    <lineage>
        <taxon>Bacteria</taxon>
        <taxon>Pseudomonadati</taxon>
        <taxon>Pseudomonadota</taxon>
        <taxon>Alphaproteobacteria</taxon>
        <taxon>Rhodobacterales</taxon>
        <taxon>Roseobacteraceae</taxon>
        <taxon>Primorskyibacter</taxon>
    </lineage>
</organism>
<sequence>MHPKEPRNLSFLVCLANDWFEATSIGGDAAPASGNSEPFHDIDTAVSEKMICCAEHIEDFFESSSPYLGMAFDTQKETK</sequence>
<gene>
    <name evidence="1" type="ORF">SAMN06295998_13810</name>
</gene>
<protein>
    <submittedName>
        <fullName evidence="1">Uncharacterized protein</fullName>
    </submittedName>
</protein>
<dbReference type="AlphaFoldDB" id="A0A1W2EQW2"/>